<dbReference type="RefSeq" id="WP_285968384.1">
    <property type="nucleotide sequence ID" value="NZ_CP127294.1"/>
</dbReference>
<dbReference type="Proteomes" id="UP001236014">
    <property type="component" value="Chromosome"/>
</dbReference>
<proteinExistence type="predicted"/>
<evidence type="ECO:0000313" key="3">
    <source>
        <dbReference type="Proteomes" id="UP001236014"/>
    </source>
</evidence>
<evidence type="ECO:0000313" key="2">
    <source>
        <dbReference type="EMBL" id="WIX77644.1"/>
    </source>
</evidence>
<feature type="region of interest" description="Disordered" evidence="1">
    <location>
        <begin position="98"/>
        <end position="129"/>
    </location>
</feature>
<name>A0A9Y2IDS6_9PSEU</name>
<gene>
    <name evidence="2" type="ORF">QRX50_40595</name>
</gene>
<reference evidence="2 3" key="1">
    <citation type="submission" date="2023-06" db="EMBL/GenBank/DDBJ databases">
        <authorList>
            <person name="Oyuntsetseg B."/>
            <person name="Kim S.B."/>
        </authorList>
    </citation>
    <scope>NUCLEOTIDE SEQUENCE [LARGE SCALE GENOMIC DNA]</scope>
    <source>
        <strain evidence="2 3">2-15</strain>
    </source>
</reference>
<feature type="region of interest" description="Disordered" evidence="1">
    <location>
        <begin position="277"/>
        <end position="308"/>
    </location>
</feature>
<feature type="compositionally biased region" description="Low complexity" evidence="1">
    <location>
        <begin position="277"/>
        <end position="291"/>
    </location>
</feature>
<accession>A0A9Y2IDS6</accession>
<protein>
    <submittedName>
        <fullName evidence="2">Uncharacterized protein</fullName>
    </submittedName>
</protein>
<evidence type="ECO:0000256" key="1">
    <source>
        <dbReference type="SAM" id="MobiDB-lite"/>
    </source>
</evidence>
<dbReference type="AlphaFoldDB" id="A0A9Y2IDS6"/>
<keyword evidence="3" id="KW-1185">Reference proteome</keyword>
<dbReference type="EMBL" id="CP127294">
    <property type="protein sequence ID" value="WIX77644.1"/>
    <property type="molecule type" value="Genomic_DNA"/>
</dbReference>
<sequence length="308" mass="33820">MGWVTETLTRDEREDVERQLEFWYSSGYCPDALLIALSTLPDGTRQRPRQSGERPGGFLRSRLEGWFNDAAQAAMTEVHEPPRRGQSFEAWFENNRRQAAAEGTGRRRPRVTEAGQRARDEARTFAASRRKDPLARLRESEQRRAAALDSLRVEGAAAPVIPASPQETRSTPRMVASFAARQSVAARSPQVVRIVQRLREEKRGPSPAELAVLRNAVRDAHHNAGLGTLEAASAQVGDDTSALTPEGLRVLSFLDHADESKLPVEAMIRLLTLTVDETATPDTTTRETAVPETAAPEPNPSGTDAAPD</sequence>
<dbReference type="KEGG" id="acab:QRX50_40595"/>
<feature type="compositionally biased region" description="Basic and acidic residues" evidence="1">
    <location>
        <begin position="116"/>
        <end position="129"/>
    </location>
</feature>
<organism evidence="2 3">
    <name type="scientific">Amycolatopsis carbonis</name>
    <dbReference type="NCBI Taxonomy" id="715471"/>
    <lineage>
        <taxon>Bacteria</taxon>
        <taxon>Bacillati</taxon>
        <taxon>Actinomycetota</taxon>
        <taxon>Actinomycetes</taxon>
        <taxon>Pseudonocardiales</taxon>
        <taxon>Pseudonocardiaceae</taxon>
        <taxon>Amycolatopsis</taxon>
    </lineage>
</organism>